<dbReference type="STRING" id="9516.ENSCCAP00000008083"/>
<name>A0A2K5PWP3_CEBIM</name>
<proteinExistence type="inferred from homology"/>
<evidence type="ECO:0000256" key="1">
    <source>
        <dbReference type="ARBA" id="ARBA00004123"/>
    </source>
</evidence>
<protein>
    <recommendedName>
        <fullName evidence="9">Sm domain-containing protein</fullName>
    </recommendedName>
</protein>
<feature type="domain" description="Sm" evidence="9">
    <location>
        <begin position="6"/>
        <end position="46"/>
    </location>
</feature>
<dbReference type="Gene3D" id="2.30.30.100">
    <property type="match status" value="1"/>
</dbReference>
<dbReference type="GO" id="GO:0003723">
    <property type="term" value="F:RNA binding"/>
    <property type="evidence" value="ECO:0007669"/>
    <property type="project" value="UniProtKB-KW"/>
</dbReference>
<dbReference type="InterPro" id="IPR001163">
    <property type="entry name" value="Sm_dom_euk/arc"/>
</dbReference>
<dbReference type="GO" id="GO:0071013">
    <property type="term" value="C:catalytic step 2 spliceosome"/>
    <property type="evidence" value="ECO:0007669"/>
    <property type="project" value="TreeGrafter"/>
</dbReference>
<evidence type="ECO:0000256" key="3">
    <source>
        <dbReference type="ARBA" id="ARBA00022664"/>
    </source>
</evidence>
<dbReference type="GO" id="GO:0000932">
    <property type="term" value="C:P-body"/>
    <property type="evidence" value="ECO:0007669"/>
    <property type="project" value="TreeGrafter"/>
</dbReference>
<dbReference type="SUPFAM" id="SSF50182">
    <property type="entry name" value="Sm-like ribonucleoproteins"/>
    <property type="match status" value="1"/>
</dbReference>
<keyword evidence="6" id="KW-0508">mRNA splicing</keyword>
<evidence type="ECO:0000256" key="2">
    <source>
        <dbReference type="ARBA" id="ARBA00006850"/>
    </source>
</evidence>
<dbReference type="GO" id="GO:0000398">
    <property type="term" value="P:mRNA splicing, via spliceosome"/>
    <property type="evidence" value="ECO:0007669"/>
    <property type="project" value="TreeGrafter"/>
</dbReference>
<keyword evidence="11" id="KW-1185">Reference proteome</keyword>
<dbReference type="AlphaFoldDB" id="A0A2K5PWP3"/>
<organism evidence="10 11">
    <name type="scientific">Cebus imitator</name>
    <name type="common">Panamanian white-faced capuchin</name>
    <name type="synonym">Cebus capucinus imitator</name>
    <dbReference type="NCBI Taxonomy" id="2715852"/>
    <lineage>
        <taxon>Eukaryota</taxon>
        <taxon>Metazoa</taxon>
        <taxon>Chordata</taxon>
        <taxon>Craniata</taxon>
        <taxon>Vertebrata</taxon>
        <taxon>Euteleostomi</taxon>
        <taxon>Mammalia</taxon>
        <taxon>Eutheria</taxon>
        <taxon>Euarchontoglires</taxon>
        <taxon>Primates</taxon>
        <taxon>Haplorrhini</taxon>
        <taxon>Platyrrhini</taxon>
        <taxon>Cebidae</taxon>
        <taxon>Cebinae</taxon>
        <taxon>Cebus</taxon>
    </lineage>
</organism>
<dbReference type="GO" id="GO:0046540">
    <property type="term" value="C:U4/U6 x U5 tri-snRNP complex"/>
    <property type="evidence" value="ECO:0007669"/>
    <property type="project" value="TreeGrafter"/>
</dbReference>
<evidence type="ECO:0000256" key="7">
    <source>
        <dbReference type="ARBA" id="ARBA00023242"/>
    </source>
</evidence>
<dbReference type="GO" id="GO:0071011">
    <property type="term" value="C:precatalytic spliceosome"/>
    <property type="evidence" value="ECO:0007669"/>
    <property type="project" value="TreeGrafter"/>
</dbReference>
<evidence type="ECO:0000256" key="4">
    <source>
        <dbReference type="ARBA" id="ARBA00022728"/>
    </source>
</evidence>
<comment type="similarity">
    <text evidence="2">Belongs to the snRNP Sm proteins family.</text>
</comment>
<keyword evidence="4" id="KW-0747">Spliceosome</keyword>
<dbReference type="GO" id="GO:1990726">
    <property type="term" value="C:Lsm1-7-Pat1 complex"/>
    <property type="evidence" value="ECO:0007669"/>
    <property type="project" value="TreeGrafter"/>
</dbReference>
<sequence length="63" mass="7208">TLDLHICGTLHSVDQYLSIKLTNISVTDPEKYSHIFIRCLVVQYVQLPLLQNAAKKEALQQKQ</sequence>
<dbReference type="PANTHER" id="PTHR13829">
    <property type="entry name" value="SNRNP CORE PROTEIN FAMILY MEMBER"/>
    <property type="match status" value="1"/>
</dbReference>
<evidence type="ECO:0000259" key="9">
    <source>
        <dbReference type="Pfam" id="PF01423"/>
    </source>
</evidence>
<dbReference type="Ensembl" id="ENSCCAT00000025459.1">
    <property type="protein sequence ID" value="ENSCCAP00000008083.1"/>
    <property type="gene ID" value="ENSCCAG00000021799.1"/>
</dbReference>
<reference evidence="10" key="2">
    <citation type="submission" date="2025-09" db="UniProtKB">
        <authorList>
            <consortium name="Ensembl"/>
        </authorList>
    </citation>
    <scope>IDENTIFICATION</scope>
</reference>
<keyword evidence="5" id="KW-0694">RNA-binding</keyword>
<evidence type="ECO:0000256" key="5">
    <source>
        <dbReference type="ARBA" id="ARBA00022884"/>
    </source>
</evidence>
<evidence type="ECO:0000313" key="10">
    <source>
        <dbReference type="Ensembl" id="ENSCCAP00000008083.1"/>
    </source>
</evidence>
<dbReference type="Pfam" id="PF01423">
    <property type="entry name" value="LSM"/>
    <property type="match status" value="1"/>
</dbReference>
<reference evidence="10" key="1">
    <citation type="submission" date="2025-08" db="UniProtKB">
        <authorList>
            <consortium name="Ensembl"/>
        </authorList>
    </citation>
    <scope>IDENTIFICATION</scope>
</reference>
<evidence type="ECO:0000313" key="11">
    <source>
        <dbReference type="Proteomes" id="UP000233040"/>
    </source>
</evidence>
<keyword evidence="8" id="KW-0687">Ribonucleoprotein</keyword>
<dbReference type="GO" id="GO:0005688">
    <property type="term" value="C:U6 snRNP"/>
    <property type="evidence" value="ECO:0007669"/>
    <property type="project" value="TreeGrafter"/>
</dbReference>
<keyword evidence="3" id="KW-0507">mRNA processing</keyword>
<evidence type="ECO:0000256" key="6">
    <source>
        <dbReference type="ARBA" id="ARBA00023187"/>
    </source>
</evidence>
<accession>A0A2K5PWP3</accession>
<evidence type="ECO:0000256" key="8">
    <source>
        <dbReference type="ARBA" id="ARBA00023274"/>
    </source>
</evidence>
<dbReference type="Proteomes" id="UP000233040">
    <property type="component" value="Unassembled WGS sequence"/>
</dbReference>
<comment type="subcellular location">
    <subcellularLocation>
        <location evidence="1">Nucleus</location>
    </subcellularLocation>
</comment>
<dbReference type="InterPro" id="IPR016654">
    <property type="entry name" value="U6_snRNA_Lsm2"/>
</dbReference>
<keyword evidence="7" id="KW-0539">Nucleus</keyword>
<dbReference type="InterPro" id="IPR010920">
    <property type="entry name" value="LSM_dom_sf"/>
</dbReference>
<dbReference type="PANTHER" id="PTHR13829:SF2">
    <property type="entry name" value="U6 SNRNA-ASSOCIATED SM-LIKE PROTEIN LSM2"/>
    <property type="match status" value="1"/>
</dbReference>